<sequence>MEKDKRRRNRLRKWLKRPFSNPHHHAEDDAEDTEYCSQGDAYDEVFVRSVEMEGCSTARTNELRFQEIVPLKTSNVIGTEDPTAAARWNSLIERTLNNKYDCPDNWLQRYGANIVGGAILEEFNNPGEVSRECNYVILASKKMVGVFISIWVKKEVLRRYQIWSVKVCAVGCGIMGYLGNKGSVAISMCVQGTTFCFIAAHLASGEKRGDEIRRNSQVEDIFRRTLFPRPPQTILGHELYLEDSPARQLIRKNDWKALQEFDQLKKEQNDGVFRGWREGDIEFAPTYKYSNSNSNRYSGGVPNKHWEKQRTPAWCMHGADEGRPTSMAAGAIEFYGSGKM</sequence>
<keyword evidence="3" id="KW-0472">Membrane</keyword>
<protein>
    <recommendedName>
        <fullName evidence="4">Inositol polyphosphate-related phosphatase domain-containing protein</fullName>
    </recommendedName>
</protein>
<proteinExistence type="inferred from homology"/>
<dbReference type="InterPro" id="IPR036691">
    <property type="entry name" value="Endo/exonu/phosph_ase_sf"/>
</dbReference>
<feature type="domain" description="Inositol polyphosphate-related phosphatase" evidence="4">
    <location>
        <begin position="86"/>
        <end position="333"/>
    </location>
</feature>
<dbReference type="SMART" id="SM00128">
    <property type="entry name" value="IPPc"/>
    <property type="match status" value="1"/>
</dbReference>
<comment type="caution">
    <text evidence="5">The sequence shown here is derived from an EMBL/GenBank/DDBJ whole genome shotgun (WGS) entry which is preliminary data.</text>
</comment>
<dbReference type="GO" id="GO:0004445">
    <property type="term" value="F:inositol-polyphosphate 5-phosphatase activity"/>
    <property type="evidence" value="ECO:0007669"/>
    <property type="project" value="InterPro"/>
</dbReference>
<dbReference type="PANTHER" id="PTHR45666">
    <property type="entry name" value="TYPE IV INOSITOL POLYPHOSPHATE 5-PHOSPHATASE 9"/>
    <property type="match status" value="1"/>
</dbReference>
<keyword evidence="3" id="KW-0812">Transmembrane</keyword>
<evidence type="ECO:0000313" key="6">
    <source>
        <dbReference type="Proteomes" id="UP000825729"/>
    </source>
</evidence>
<accession>A0AAV7F9K4</accession>
<dbReference type="EMBL" id="JAINDJ010000002">
    <property type="protein sequence ID" value="KAG9456717.1"/>
    <property type="molecule type" value="Genomic_DNA"/>
</dbReference>
<feature type="transmembrane region" description="Helical" evidence="3">
    <location>
        <begin position="184"/>
        <end position="204"/>
    </location>
</feature>
<keyword evidence="3" id="KW-1133">Transmembrane helix</keyword>
<comment type="similarity">
    <text evidence="1">Belongs to the inositol polyphosphate 5-phosphatase family.</text>
</comment>
<dbReference type="GO" id="GO:0034485">
    <property type="term" value="F:phosphatidylinositol-3,4,5-trisphosphate 5-phosphatase activity"/>
    <property type="evidence" value="ECO:0007669"/>
    <property type="project" value="TreeGrafter"/>
</dbReference>
<evidence type="ECO:0000256" key="2">
    <source>
        <dbReference type="ARBA" id="ARBA00022801"/>
    </source>
</evidence>
<dbReference type="Proteomes" id="UP000825729">
    <property type="component" value="Unassembled WGS sequence"/>
</dbReference>
<dbReference type="InterPro" id="IPR045849">
    <property type="entry name" value="IP5P_plant"/>
</dbReference>
<dbReference type="PANTHER" id="PTHR45666:SF7">
    <property type="entry name" value="TYPE IV INOSITOL POLYPHOSPHATE 5-PHOSPHATASE 6-LIKE"/>
    <property type="match status" value="1"/>
</dbReference>
<name>A0AAV7F9K4_ARIFI</name>
<keyword evidence="6" id="KW-1185">Reference proteome</keyword>
<reference evidence="5 6" key="1">
    <citation type="submission" date="2021-07" db="EMBL/GenBank/DDBJ databases">
        <title>The Aristolochia fimbriata genome: insights into angiosperm evolution, floral development and chemical biosynthesis.</title>
        <authorList>
            <person name="Jiao Y."/>
        </authorList>
    </citation>
    <scope>NUCLEOTIDE SEQUENCE [LARGE SCALE GENOMIC DNA]</scope>
    <source>
        <strain evidence="5">IBCAS-2021</strain>
        <tissue evidence="5">Leaf</tissue>
    </source>
</reference>
<dbReference type="InterPro" id="IPR000300">
    <property type="entry name" value="IPPc"/>
</dbReference>
<evidence type="ECO:0000256" key="3">
    <source>
        <dbReference type="SAM" id="Phobius"/>
    </source>
</evidence>
<evidence type="ECO:0000259" key="4">
    <source>
        <dbReference type="SMART" id="SM00128"/>
    </source>
</evidence>
<dbReference type="GO" id="GO:0046856">
    <property type="term" value="P:phosphatidylinositol dephosphorylation"/>
    <property type="evidence" value="ECO:0007669"/>
    <property type="project" value="InterPro"/>
</dbReference>
<dbReference type="Gene3D" id="3.60.10.10">
    <property type="entry name" value="Endonuclease/exonuclease/phosphatase"/>
    <property type="match status" value="1"/>
</dbReference>
<gene>
    <name evidence="5" type="ORF">H6P81_001225</name>
</gene>
<dbReference type="GO" id="GO:0004439">
    <property type="term" value="F:phosphatidylinositol-4,5-bisphosphate 5-phosphatase activity"/>
    <property type="evidence" value="ECO:0007669"/>
    <property type="project" value="TreeGrafter"/>
</dbReference>
<keyword evidence="2" id="KW-0378">Hydrolase</keyword>
<dbReference type="Pfam" id="PF22669">
    <property type="entry name" value="Exo_endo_phos2"/>
    <property type="match status" value="1"/>
</dbReference>
<dbReference type="AlphaFoldDB" id="A0AAV7F9K4"/>
<dbReference type="SUPFAM" id="SSF56219">
    <property type="entry name" value="DNase I-like"/>
    <property type="match status" value="1"/>
</dbReference>
<evidence type="ECO:0000256" key="1">
    <source>
        <dbReference type="ARBA" id="ARBA00010768"/>
    </source>
</evidence>
<feature type="transmembrane region" description="Helical" evidence="3">
    <location>
        <begin position="160"/>
        <end position="178"/>
    </location>
</feature>
<evidence type="ECO:0000313" key="5">
    <source>
        <dbReference type="EMBL" id="KAG9456717.1"/>
    </source>
</evidence>
<organism evidence="5 6">
    <name type="scientific">Aristolochia fimbriata</name>
    <name type="common">White veined hardy Dutchman's pipe vine</name>
    <dbReference type="NCBI Taxonomy" id="158543"/>
    <lineage>
        <taxon>Eukaryota</taxon>
        <taxon>Viridiplantae</taxon>
        <taxon>Streptophyta</taxon>
        <taxon>Embryophyta</taxon>
        <taxon>Tracheophyta</taxon>
        <taxon>Spermatophyta</taxon>
        <taxon>Magnoliopsida</taxon>
        <taxon>Magnoliidae</taxon>
        <taxon>Piperales</taxon>
        <taxon>Aristolochiaceae</taxon>
        <taxon>Aristolochia</taxon>
    </lineage>
</organism>